<evidence type="ECO:0000313" key="1">
    <source>
        <dbReference type="EMBL" id="KAJ8681701.1"/>
    </source>
</evidence>
<comment type="caution">
    <text evidence="1">The sequence shown here is derived from an EMBL/GenBank/DDBJ whole genome shotgun (WGS) entry which is preliminary data.</text>
</comment>
<gene>
    <name evidence="1" type="ORF">QAD02_017493</name>
</gene>
<proteinExistence type="predicted"/>
<reference evidence="1" key="1">
    <citation type="submission" date="2023-04" db="EMBL/GenBank/DDBJ databases">
        <title>A chromosome-level genome assembly of the parasitoid wasp Eretmocerus hayati.</title>
        <authorList>
            <person name="Zhong Y."/>
            <person name="Liu S."/>
            <person name="Liu Y."/>
        </authorList>
    </citation>
    <scope>NUCLEOTIDE SEQUENCE</scope>
    <source>
        <strain evidence="1">ZJU_SS_LIU_2023</strain>
    </source>
</reference>
<organism evidence="1 2">
    <name type="scientific">Eretmocerus hayati</name>
    <dbReference type="NCBI Taxonomy" id="131215"/>
    <lineage>
        <taxon>Eukaryota</taxon>
        <taxon>Metazoa</taxon>
        <taxon>Ecdysozoa</taxon>
        <taxon>Arthropoda</taxon>
        <taxon>Hexapoda</taxon>
        <taxon>Insecta</taxon>
        <taxon>Pterygota</taxon>
        <taxon>Neoptera</taxon>
        <taxon>Endopterygota</taxon>
        <taxon>Hymenoptera</taxon>
        <taxon>Apocrita</taxon>
        <taxon>Proctotrupomorpha</taxon>
        <taxon>Chalcidoidea</taxon>
        <taxon>Aphelinidae</taxon>
        <taxon>Aphelininae</taxon>
        <taxon>Eretmocerus</taxon>
    </lineage>
</organism>
<dbReference type="Proteomes" id="UP001239111">
    <property type="component" value="Chromosome 1"/>
</dbReference>
<name>A0ACC2PFV4_9HYME</name>
<dbReference type="EMBL" id="CM056741">
    <property type="protein sequence ID" value="KAJ8681701.1"/>
    <property type="molecule type" value="Genomic_DNA"/>
</dbReference>
<evidence type="ECO:0000313" key="2">
    <source>
        <dbReference type="Proteomes" id="UP001239111"/>
    </source>
</evidence>
<accession>A0ACC2PFV4</accession>
<protein>
    <submittedName>
        <fullName evidence="1">Uncharacterized protein</fullName>
    </submittedName>
</protein>
<sequence>MNRFFHNYLICSVIFCLYNQISEVNALFGDNVREAKKREFSFVTLIKVRDAQDAAKYKYCSGALISKRHILTAAQCLPDEDQRVHNINVCIGSSSSSECKNYESRTWITYNRWANSKNFIHEFDINDIAIITLKKEVAESLSIKPAKISEQRKDEMYKWVVRLAGWGVMVPTHGPMVLKTSAVKVMTKDNCDLIDHNGSYYLGKVVLCTYAVPETSLNDADMGGPLFYEDKIVAVNVGQRNLQFPNSDDSTLIGVHVSTDYYRGFIQDVLQSPVKKVFMKDSHFDA</sequence>
<keyword evidence="2" id="KW-1185">Reference proteome</keyword>